<feature type="domain" description="Ketosynthase family 3 (KS3)" evidence="4">
    <location>
        <begin position="30"/>
        <end position="151"/>
    </location>
</feature>
<evidence type="ECO:0000256" key="3">
    <source>
        <dbReference type="ARBA" id="ARBA00023268"/>
    </source>
</evidence>
<dbReference type="InterPro" id="IPR015083">
    <property type="entry name" value="NorB/c/GfsB-D-like_docking"/>
</dbReference>
<dbReference type="PROSITE" id="PS52004">
    <property type="entry name" value="KS3_2"/>
    <property type="match status" value="1"/>
</dbReference>
<dbReference type="Pfam" id="PF00109">
    <property type="entry name" value="ketoacyl-synt"/>
    <property type="match status" value="1"/>
</dbReference>
<dbReference type="InterPro" id="IPR014030">
    <property type="entry name" value="Ketoacyl_synth_N"/>
</dbReference>
<comment type="cofactor">
    <cofactor evidence="1">
        <name>pantetheine 4'-phosphate</name>
        <dbReference type="ChEBI" id="CHEBI:47942"/>
    </cofactor>
</comment>
<dbReference type="Gene3D" id="3.40.47.10">
    <property type="match status" value="1"/>
</dbReference>
<organism evidence="5 6">
    <name type="scientific">Streptomyces rubrogriseus</name>
    <dbReference type="NCBI Taxonomy" id="194673"/>
    <lineage>
        <taxon>Bacteria</taxon>
        <taxon>Bacillati</taxon>
        <taxon>Actinomycetota</taxon>
        <taxon>Actinomycetes</taxon>
        <taxon>Kitasatosporales</taxon>
        <taxon>Streptomycetaceae</taxon>
        <taxon>Streptomyces</taxon>
        <taxon>Streptomyces violaceoruber group</taxon>
    </lineage>
</organism>
<dbReference type="Proteomes" id="UP000475666">
    <property type="component" value="Unassembled WGS sequence"/>
</dbReference>
<reference evidence="5 6" key="1">
    <citation type="submission" date="2020-01" db="EMBL/GenBank/DDBJ databases">
        <title>Insect and environment-associated Actinomycetes.</title>
        <authorList>
            <person name="Currrie C."/>
            <person name="Chevrette M."/>
            <person name="Carlson C."/>
            <person name="Stubbendieck R."/>
            <person name="Wendt-Pienkowski E."/>
        </authorList>
    </citation>
    <scope>NUCLEOTIDE SEQUENCE [LARGE SCALE GENOMIC DNA]</scope>
    <source>
        <strain evidence="5 6">SID7739</strain>
    </source>
</reference>
<dbReference type="RefSeq" id="WP_164275849.1">
    <property type="nucleotide sequence ID" value="NZ_JAAGMQ010000540.1"/>
</dbReference>
<gene>
    <name evidence="5" type="ORF">G3I66_18735</name>
</gene>
<evidence type="ECO:0000313" key="5">
    <source>
        <dbReference type="EMBL" id="NEC35182.1"/>
    </source>
</evidence>
<evidence type="ECO:0000313" key="6">
    <source>
        <dbReference type="Proteomes" id="UP000475666"/>
    </source>
</evidence>
<dbReference type="InterPro" id="IPR020841">
    <property type="entry name" value="PKS_Beta-ketoAc_synthase_dom"/>
</dbReference>
<name>A0A6G3TEY3_9ACTN</name>
<dbReference type="SUPFAM" id="SSF53901">
    <property type="entry name" value="Thiolase-like"/>
    <property type="match status" value="1"/>
</dbReference>
<dbReference type="Pfam" id="PF08990">
    <property type="entry name" value="Docking"/>
    <property type="match status" value="1"/>
</dbReference>
<dbReference type="GO" id="GO:0004312">
    <property type="term" value="F:fatty acid synthase activity"/>
    <property type="evidence" value="ECO:0007669"/>
    <property type="project" value="TreeGrafter"/>
</dbReference>
<sequence length="151" mass="16323">MTEDTEARLVRALRESLKENERLRREGRGDDPVVIVGMGCRYPGGVASPVELWEVAEAGRDVISPFPTDRGWDLEALYDPDPDRPGTTYVREGGFLTGAGDFDAGFFGIGPSEALAMDPQQRLVLEVAWEALEDAGVDPHSLAGSSTGVFV</sequence>
<dbReference type="InterPro" id="IPR016039">
    <property type="entry name" value="Thiolase-like"/>
</dbReference>
<dbReference type="EMBL" id="JAAGMQ010000540">
    <property type="protein sequence ID" value="NEC35182.1"/>
    <property type="molecule type" value="Genomic_DNA"/>
</dbReference>
<dbReference type="PANTHER" id="PTHR43775:SF51">
    <property type="entry name" value="INACTIVE PHENOLPHTHIOCEROL SYNTHESIS POLYKETIDE SYNTHASE TYPE I PKS1-RELATED"/>
    <property type="match status" value="1"/>
</dbReference>
<dbReference type="CDD" id="cd00833">
    <property type="entry name" value="PKS"/>
    <property type="match status" value="1"/>
</dbReference>
<dbReference type="SMART" id="SM00825">
    <property type="entry name" value="PKS_KS"/>
    <property type="match status" value="1"/>
</dbReference>
<proteinExistence type="predicted"/>
<protein>
    <submittedName>
        <fullName evidence="5">Polyketide synthase</fullName>
    </submittedName>
</protein>
<comment type="caution">
    <text evidence="5">The sequence shown here is derived from an EMBL/GenBank/DDBJ whole genome shotgun (WGS) entry which is preliminary data.</text>
</comment>
<keyword evidence="3" id="KW-0511">Multifunctional enzyme</keyword>
<keyword evidence="2" id="KW-0808">Transferase</keyword>
<dbReference type="PANTHER" id="PTHR43775">
    <property type="entry name" value="FATTY ACID SYNTHASE"/>
    <property type="match status" value="1"/>
</dbReference>
<evidence type="ECO:0000256" key="1">
    <source>
        <dbReference type="ARBA" id="ARBA00001957"/>
    </source>
</evidence>
<dbReference type="InterPro" id="IPR050091">
    <property type="entry name" value="PKS_NRPS_Biosynth_Enz"/>
</dbReference>
<dbReference type="GO" id="GO:0006633">
    <property type="term" value="P:fatty acid biosynthetic process"/>
    <property type="evidence" value="ECO:0007669"/>
    <property type="project" value="TreeGrafter"/>
</dbReference>
<dbReference type="AlphaFoldDB" id="A0A6G3TEY3"/>
<evidence type="ECO:0000256" key="2">
    <source>
        <dbReference type="ARBA" id="ARBA00022679"/>
    </source>
</evidence>
<accession>A0A6G3TEY3</accession>
<evidence type="ECO:0000259" key="4">
    <source>
        <dbReference type="PROSITE" id="PS52004"/>
    </source>
</evidence>
<feature type="non-terminal residue" evidence="5">
    <location>
        <position position="151"/>
    </location>
</feature>